<dbReference type="AlphaFoldDB" id="A0A2G5T1F5"/>
<proteinExistence type="predicted"/>
<keyword evidence="2" id="KW-1185">Reference proteome</keyword>
<dbReference type="OrthoDB" id="10410449at2759"/>
<accession>A0A2G5T1F5</accession>
<dbReference type="Proteomes" id="UP000230233">
    <property type="component" value="Chromosome X"/>
</dbReference>
<organism evidence="1 2">
    <name type="scientific">Caenorhabditis nigoni</name>
    <dbReference type="NCBI Taxonomy" id="1611254"/>
    <lineage>
        <taxon>Eukaryota</taxon>
        <taxon>Metazoa</taxon>
        <taxon>Ecdysozoa</taxon>
        <taxon>Nematoda</taxon>
        <taxon>Chromadorea</taxon>
        <taxon>Rhabditida</taxon>
        <taxon>Rhabditina</taxon>
        <taxon>Rhabditomorpha</taxon>
        <taxon>Rhabditoidea</taxon>
        <taxon>Rhabditidae</taxon>
        <taxon>Peloderinae</taxon>
        <taxon>Caenorhabditis</taxon>
    </lineage>
</organism>
<gene>
    <name evidence="1" type="primary">Cnig_chr_X.g26018</name>
    <name evidence="1" type="ORF">B9Z55_026018</name>
</gene>
<reference evidence="2" key="1">
    <citation type="submission" date="2017-10" db="EMBL/GenBank/DDBJ databases">
        <title>Rapid genome shrinkage in a self-fertile nematode reveals novel sperm competition proteins.</title>
        <authorList>
            <person name="Yin D."/>
            <person name="Schwarz E.M."/>
            <person name="Thomas C.G."/>
            <person name="Felde R.L."/>
            <person name="Korf I.F."/>
            <person name="Cutter A.D."/>
            <person name="Schartner C.M."/>
            <person name="Ralston E.J."/>
            <person name="Meyer B.J."/>
            <person name="Haag E.S."/>
        </authorList>
    </citation>
    <scope>NUCLEOTIDE SEQUENCE [LARGE SCALE GENOMIC DNA]</scope>
    <source>
        <strain evidence="2">JU1422</strain>
    </source>
</reference>
<evidence type="ECO:0000313" key="2">
    <source>
        <dbReference type="Proteomes" id="UP000230233"/>
    </source>
</evidence>
<dbReference type="EMBL" id="PDUG01000006">
    <property type="protein sequence ID" value="PIC21032.1"/>
    <property type="molecule type" value="Genomic_DNA"/>
</dbReference>
<protein>
    <submittedName>
        <fullName evidence="1">Uncharacterized protein</fullName>
    </submittedName>
</protein>
<sequence>MIIHEEMQKGLEERIQARMCGGYNVKTIAISTTLKQILGLEDEPYAKLQSGARKILSIYRAEKFDRRMMQHMIAKNQWELQETK</sequence>
<name>A0A2G5T1F5_9PELO</name>
<evidence type="ECO:0000313" key="1">
    <source>
        <dbReference type="EMBL" id="PIC21032.1"/>
    </source>
</evidence>
<comment type="caution">
    <text evidence="1">The sequence shown here is derived from an EMBL/GenBank/DDBJ whole genome shotgun (WGS) entry which is preliminary data.</text>
</comment>